<dbReference type="Proteomes" id="UP000633814">
    <property type="component" value="Unassembled WGS sequence"/>
</dbReference>
<dbReference type="RefSeq" id="WP_226751150.1">
    <property type="nucleotide sequence ID" value="NZ_JAEINI020000005.1"/>
</dbReference>
<gene>
    <name evidence="1" type="ORF">JAO78_009710</name>
</gene>
<name>A0ABS8C461_9ALTE</name>
<dbReference type="InterPro" id="IPR012902">
    <property type="entry name" value="N_methyl_site"/>
</dbReference>
<keyword evidence="2" id="KW-1185">Reference proteome</keyword>
<sequence>MKWQKGVTLTELLIALVLGILLLGGVLGVFLSNQTTSRTTEDLSNLQDRIRLAFQVMSYDLRSAGFLGCNNSERVISVVQVAGALPVWLNWQGGLVGTAADAANNESMRIMYAAGQSASINTHVPPRMNLNQDTNLSVGDLGVICDDTLTSIFQVSAVGNNWAEHAAAGLNCSADLGFANPFICATARPRVYPADAMLMRFETVRWFVAASEVDNTLNSLFREIVVNGAVVQEEVLFGVERLSFAYQMRNAAFGPVPFSAALDMTQVTGVNVTILLDAAAYSNITMANDTRTIEFFTTVRNR</sequence>
<accession>A0ABS8C461</accession>
<proteinExistence type="predicted"/>
<protein>
    <submittedName>
        <fullName evidence="1">Prepilin-type N-terminal cleavage/methylation domain-containing protein</fullName>
    </submittedName>
</protein>
<comment type="caution">
    <text evidence="1">The sequence shown here is derived from an EMBL/GenBank/DDBJ whole genome shotgun (WGS) entry which is preliminary data.</text>
</comment>
<evidence type="ECO:0000313" key="2">
    <source>
        <dbReference type="Proteomes" id="UP000633814"/>
    </source>
</evidence>
<dbReference type="EMBL" id="JAEINI020000005">
    <property type="protein sequence ID" value="MCB5227089.1"/>
    <property type="molecule type" value="Genomic_DNA"/>
</dbReference>
<evidence type="ECO:0000313" key="1">
    <source>
        <dbReference type="EMBL" id="MCB5227089.1"/>
    </source>
</evidence>
<organism evidence="1 2">
    <name type="scientific">Alishewanella maricola</name>
    <dbReference type="NCBI Taxonomy" id="2795740"/>
    <lineage>
        <taxon>Bacteria</taxon>
        <taxon>Pseudomonadati</taxon>
        <taxon>Pseudomonadota</taxon>
        <taxon>Gammaproteobacteria</taxon>
        <taxon>Alteromonadales</taxon>
        <taxon>Alteromonadaceae</taxon>
        <taxon>Alishewanella</taxon>
    </lineage>
</organism>
<reference evidence="1 2" key="1">
    <citation type="submission" date="2021-10" db="EMBL/GenBank/DDBJ databases">
        <title>Alishewanella koreense sp. nov. isolated from seawater of southwestern coast in South Korea and the proposal for the reclassification of Rheinheimera perlucida and Rheinheimera tuosuensis as Arsukibacterium perlucida and Arsukibacterium tuosuensis.</title>
        <authorList>
            <person name="Kim K.H."/>
            <person name="Ruan W."/>
            <person name="Kim K.R."/>
            <person name="Baek J.H."/>
            <person name="Jeon C.O."/>
        </authorList>
    </citation>
    <scope>NUCLEOTIDE SEQUENCE [LARGE SCALE GENOMIC DNA]</scope>
    <source>
        <strain evidence="1 2">16-MA</strain>
    </source>
</reference>
<dbReference type="Pfam" id="PF07963">
    <property type="entry name" value="N_methyl"/>
    <property type="match status" value="1"/>
</dbReference>